<keyword evidence="2" id="KW-1185">Reference proteome</keyword>
<comment type="caution">
    <text evidence="1">The sequence shown here is derived from an EMBL/GenBank/DDBJ whole genome shotgun (WGS) entry which is preliminary data.</text>
</comment>
<proteinExistence type="predicted"/>
<evidence type="ECO:0000313" key="1">
    <source>
        <dbReference type="EMBL" id="RDL12197.1"/>
    </source>
</evidence>
<dbReference type="Proteomes" id="UP000254912">
    <property type="component" value="Unassembled WGS sequence"/>
</dbReference>
<dbReference type="AlphaFoldDB" id="A0A288Q8W5"/>
<accession>A0A288Q8W5</accession>
<organism evidence="1 2">
    <name type="scientific">Weissella soli</name>
    <dbReference type="NCBI Taxonomy" id="155866"/>
    <lineage>
        <taxon>Bacteria</taxon>
        <taxon>Bacillati</taxon>
        <taxon>Bacillota</taxon>
        <taxon>Bacilli</taxon>
        <taxon>Lactobacillales</taxon>
        <taxon>Lactobacillaceae</taxon>
        <taxon>Weissella</taxon>
    </lineage>
</organism>
<evidence type="ECO:0000313" key="2">
    <source>
        <dbReference type="Proteomes" id="UP000254912"/>
    </source>
</evidence>
<dbReference type="KEGG" id="wso:WSWS_01003"/>
<gene>
    <name evidence="1" type="ORF">DFP99_0632</name>
</gene>
<protein>
    <submittedName>
        <fullName evidence="1">Uncharacterized protein</fullName>
    </submittedName>
</protein>
<reference evidence="1 2" key="1">
    <citation type="submission" date="2018-07" db="EMBL/GenBank/DDBJ databases">
        <title>Genomic Encyclopedia of Type Strains, Phase III (KMG-III): the genomes of soil and plant-associated and newly described type strains.</title>
        <authorList>
            <person name="Whitman W."/>
        </authorList>
    </citation>
    <scope>NUCLEOTIDE SEQUENCE [LARGE SCALE GENOMIC DNA]</scope>
    <source>
        <strain evidence="1 2">CECT 7031</strain>
    </source>
</reference>
<name>A0A288Q8W5_9LACO</name>
<dbReference type="EMBL" id="QRAS01000001">
    <property type="protein sequence ID" value="RDL12197.1"/>
    <property type="molecule type" value="Genomic_DNA"/>
</dbReference>
<sequence>MILLVSIAVMMPQILGHQVILGGVTTVQGDALFHFNRIYDAMMQLKTLHFHYFVSDFGFNQSARVINAVYGPFSSYIYGAVLLVTGSWWLFQIISSIGILYLGGLTFFYLARQVELDRGLALVGSLIYLNTEAITSWATAQKGAALAAAILPLVILAAVKMIQQKEHALPIWLLAIGLSLLVQVHNLTALMAVMLLIPFWLIGLIRQQQWWLFVKHTLLAALIFMVLTANVWATLLDLTLHNRLMNPVNFVLASYTTVPSILSHWLGIPILILVMWQLYQLIFRWRLLSLTNRVVALVGLFFVFLSSALMPWQLIQDNLPILGSLLQFPARFMIIATPLILLGSLQTVQTDLQVPRHWRQTGSIVVLALLFVGNLQTVTSETQQWSTNFTTSSSVQKHGTMHQIRQAWLSPKLAAGLQRLTKDTSDYLPKMGKTADAYHLVNHSIYTSTTTFHKRVTRQGLQVDWNAPQATPIQVPVVKYQQTHLKLNGQTIQPLHQNAVGVITVQSHQGLNQLLVTYQPARWVSISLVVAMVSWLIVGVEIIRRKCEHHQPR</sequence>